<reference evidence="2 3" key="1">
    <citation type="submission" date="2019-01" db="EMBL/GenBank/DDBJ databases">
        <title>A draft genome assembly of the solar-powered sea slug Elysia chlorotica.</title>
        <authorList>
            <person name="Cai H."/>
            <person name="Li Q."/>
            <person name="Fang X."/>
            <person name="Li J."/>
            <person name="Curtis N.E."/>
            <person name="Altenburger A."/>
            <person name="Shibata T."/>
            <person name="Feng M."/>
            <person name="Maeda T."/>
            <person name="Schwartz J.A."/>
            <person name="Shigenobu S."/>
            <person name="Lundholm N."/>
            <person name="Nishiyama T."/>
            <person name="Yang H."/>
            <person name="Hasebe M."/>
            <person name="Li S."/>
            <person name="Pierce S.K."/>
            <person name="Wang J."/>
        </authorList>
    </citation>
    <scope>NUCLEOTIDE SEQUENCE [LARGE SCALE GENOMIC DNA]</scope>
    <source>
        <strain evidence="2">EC2010</strain>
        <tissue evidence="2">Whole organism of an adult</tissue>
    </source>
</reference>
<evidence type="ECO:0000313" key="3">
    <source>
        <dbReference type="Proteomes" id="UP000271974"/>
    </source>
</evidence>
<keyword evidence="3" id="KW-1185">Reference proteome</keyword>
<feature type="compositionally biased region" description="Basic residues" evidence="1">
    <location>
        <begin position="93"/>
        <end position="103"/>
    </location>
</feature>
<feature type="region of interest" description="Disordered" evidence="1">
    <location>
        <begin position="1"/>
        <end position="316"/>
    </location>
</feature>
<evidence type="ECO:0000313" key="2">
    <source>
        <dbReference type="EMBL" id="RUS80993.1"/>
    </source>
</evidence>
<dbReference type="Proteomes" id="UP000271974">
    <property type="component" value="Unassembled WGS sequence"/>
</dbReference>
<organism evidence="2 3">
    <name type="scientific">Elysia chlorotica</name>
    <name type="common">Eastern emerald elysia</name>
    <name type="synonym">Sea slug</name>
    <dbReference type="NCBI Taxonomy" id="188477"/>
    <lineage>
        <taxon>Eukaryota</taxon>
        <taxon>Metazoa</taxon>
        <taxon>Spiralia</taxon>
        <taxon>Lophotrochozoa</taxon>
        <taxon>Mollusca</taxon>
        <taxon>Gastropoda</taxon>
        <taxon>Heterobranchia</taxon>
        <taxon>Euthyneura</taxon>
        <taxon>Panpulmonata</taxon>
        <taxon>Sacoglossa</taxon>
        <taxon>Placobranchoidea</taxon>
        <taxon>Plakobranchidae</taxon>
        <taxon>Elysia</taxon>
    </lineage>
</organism>
<comment type="caution">
    <text evidence="2">The sequence shown here is derived from an EMBL/GenBank/DDBJ whole genome shotgun (WGS) entry which is preliminary data.</text>
</comment>
<accession>A0A3S1C2C5</accession>
<protein>
    <submittedName>
        <fullName evidence="2">Uncharacterized protein</fullName>
    </submittedName>
</protein>
<feature type="compositionally biased region" description="Polar residues" evidence="1">
    <location>
        <begin position="272"/>
        <end position="282"/>
    </location>
</feature>
<feature type="compositionally biased region" description="Low complexity" evidence="1">
    <location>
        <begin position="67"/>
        <end position="77"/>
    </location>
</feature>
<proteinExistence type="predicted"/>
<sequence>MGRGRGRGRGWVTKKATTNNGRPAGLQNGDNAQPAQAKTNGHTHHPPTSHGMNKPSKSQPRKSMAVDSACQAQAQSADQRDNGQTCPPDATHCQKKPAKKQQQRKSTSEGLDGTTQKAVTAKASHESDAQTTQAHIAMGQTMPQAADGQLSNGHAYQPGFLQDQKSQPKPEENVSTSADVHHNAVTAHPKNSPVRGGAPKSQTDSAVSQSHQGADSPCSNGHAYQTGALCKKPPSNTPRRKSSSEGQSVTQQSAESAKYNRENGGQRRRANSAKSQSASQYRYYSKRQSREQPKQCGMTNTAPLQGPTAADSSVSCQPPLSLNIEALSQSTNWDTLDKVQKASMIMYFSGIKWSRWE</sequence>
<name>A0A3S1C2C5_ELYCH</name>
<feature type="compositionally biased region" description="Polar residues" evidence="1">
    <location>
        <begin position="28"/>
        <end position="40"/>
    </location>
</feature>
<dbReference type="EMBL" id="RQTK01000362">
    <property type="protein sequence ID" value="RUS80993.1"/>
    <property type="molecule type" value="Genomic_DNA"/>
</dbReference>
<evidence type="ECO:0000256" key="1">
    <source>
        <dbReference type="SAM" id="MobiDB-lite"/>
    </source>
</evidence>
<dbReference type="AlphaFoldDB" id="A0A3S1C2C5"/>
<gene>
    <name evidence="2" type="ORF">EGW08_011268</name>
</gene>
<feature type="compositionally biased region" description="Polar residues" evidence="1">
    <location>
        <begin position="200"/>
        <end position="223"/>
    </location>
</feature>
<feature type="compositionally biased region" description="Polar residues" evidence="1">
    <location>
        <begin position="244"/>
        <end position="255"/>
    </location>
</feature>